<dbReference type="OrthoDB" id="3275754at2"/>
<dbReference type="SUPFAM" id="SSF52540">
    <property type="entry name" value="P-loop containing nucleoside triphosphate hydrolases"/>
    <property type="match status" value="1"/>
</dbReference>
<dbReference type="PANTHER" id="PTHR47691">
    <property type="entry name" value="REGULATOR-RELATED"/>
    <property type="match status" value="1"/>
</dbReference>
<keyword evidence="2" id="KW-1185">Reference proteome</keyword>
<evidence type="ECO:0008006" key="3">
    <source>
        <dbReference type="Google" id="ProtNLM"/>
    </source>
</evidence>
<reference evidence="1 2" key="1">
    <citation type="journal article" date="2012" name="BMC Genomics">
        <title>Complete genome sequence of Saccharothrix espanaensis DSM 44229T and comparison to the other completely sequenced Pseudonocardiaceae.</title>
        <authorList>
            <person name="Strobel T."/>
            <person name="Al-Dilaimi A."/>
            <person name="Blom J."/>
            <person name="Gessner A."/>
            <person name="Kalinowski J."/>
            <person name="Luzhetska M."/>
            <person name="Puhler A."/>
            <person name="Szczepanowski R."/>
            <person name="Bechthold A."/>
            <person name="Ruckert C."/>
        </authorList>
    </citation>
    <scope>NUCLEOTIDE SEQUENCE [LARGE SCALE GENOMIC DNA]</scope>
    <source>
        <strain evidence="2">ATCC 51144 / DSM 44229 / JCM 9112 / NBRC 15066 / NRRL 15764</strain>
    </source>
</reference>
<organism evidence="1 2">
    <name type="scientific">Saccharothrix espanaensis (strain ATCC 51144 / DSM 44229 / JCM 9112 / NBRC 15066 / NRRL 15764)</name>
    <dbReference type="NCBI Taxonomy" id="1179773"/>
    <lineage>
        <taxon>Bacteria</taxon>
        <taxon>Bacillati</taxon>
        <taxon>Actinomycetota</taxon>
        <taxon>Actinomycetes</taxon>
        <taxon>Pseudonocardiales</taxon>
        <taxon>Pseudonocardiaceae</taxon>
        <taxon>Saccharothrix</taxon>
    </lineage>
</organism>
<evidence type="ECO:0000313" key="1">
    <source>
        <dbReference type="EMBL" id="CCH31137.1"/>
    </source>
</evidence>
<dbReference type="PANTHER" id="PTHR47691:SF3">
    <property type="entry name" value="HTH-TYPE TRANSCRIPTIONAL REGULATOR RV0890C-RELATED"/>
    <property type="match status" value="1"/>
</dbReference>
<dbReference type="RefSeq" id="WP_015101249.1">
    <property type="nucleotide sequence ID" value="NC_019673.1"/>
</dbReference>
<dbReference type="STRING" id="1179773.BN6_38470"/>
<dbReference type="PATRIC" id="fig|1179773.3.peg.3848"/>
<name>K0K0T5_SACES</name>
<dbReference type="Proteomes" id="UP000006281">
    <property type="component" value="Chromosome"/>
</dbReference>
<dbReference type="Gene3D" id="3.40.50.300">
    <property type="entry name" value="P-loop containing nucleotide triphosphate hydrolases"/>
    <property type="match status" value="1"/>
</dbReference>
<sequence>MTGLRNEVSSESVATAVQVGVPHGGMHLSAPPEQPVPRQLPAPPAHFTGREADLARLDRALDGAVGTVVISAVTGAGGIGKTWLALHWAHRNAHRFPDGVLPVDLRGFSPDDEPVPASVAVRGFLGALGVWPAAVPVDEHAQAALSRTLVTSRRRLPMPAGAFGAR</sequence>
<dbReference type="InterPro" id="IPR027417">
    <property type="entry name" value="P-loop_NTPase"/>
</dbReference>
<dbReference type="eggNOG" id="COG3903">
    <property type="taxonomic scope" value="Bacteria"/>
</dbReference>
<accession>K0K0T5</accession>
<dbReference type="HOGENOM" id="CLU_1601504_0_0_11"/>
<protein>
    <recommendedName>
        <fullName evidence="3">Orc1-like AAA ATPase domain-containing protein</fullName>
    </recommendedName>
</protein>
<dbReference type="KEGG" id="sesp:BN6_38470"/>
<dbReference type="AlphaFoldDB" id="K0K0T5"/>
<dbReference type="EMBL" id="HE804045">
    <property type="protein sequence ID" value="CCH31137.1"/>
    <property type="molecule type" value="Genomic_DNA"/>
</dbReference>
<evidence type="ECO:0000313" key="2">
    <source>
        <dbReference type="Proteomes" id="UP000006281"/>
    </source>
</evidence>
<dbReference type="BioCyc" id="SESP1179773:BN6_RS18625-MONOMER"/>
<gene>
    <name evidence="1" type="ordered locus">BN6_38470</name>
</gene>
<proteinExistence type="predicted"/>